<dbReference type="PANTHER" id="PTHR17985:SF8">
    <property type="entry name" value="TRANSPORT AND GOLGI ORGANIZATION PROTEIN 2 HOMOLOG"/>
    <property type="match status" value="1"/>
</dbReference>
<name>A0ABQ5ZTZ6_9GAMM</name>
<dbReference type="Proteomes" id="UP001156682">
    <property type="component" value="Unassembled WGS sequence"/>
</dbReference>
<organism evidence="1 2">
    <name type="scientific">Marinospirillum insulare</name>
    <dbReference type="NCBI Taxonomy" id="217169"/>
    <lineage>
        <taxon>Bacteria</taxon>
        <taxon>Pseudomonadati</taxon>
        <taxon>Pseudomonadota</taxon>
        <taxon>Gammaproteobacteria</taxon>
        <taxon>Oceanospirillales</taxon>
        <taxon>Oceanospirillaceae</taxon>
        <taxon>Marinospirillum</taxon>
    </lineage>
</organism>
<evidence type="ECO:0000313" key="1">
    <source>
        <dbReference type="EMBL" id="GLR63636.1"/>
    </source>
</evidence>
<evidence type="ECO:0000313" key="2">
    <source>
        <dbReference type="Proteomes" id="UP001156682"/>
    </source>
</evidence>
<dbReference type="Pfam" id="PF05742">
    <property type="entry name" value="TANGO2"/>
    <property type="match status" value="1"/>
</dbReference>
<dbReference type="InterPro" id="IPR008551">
    <property type="entry name" value="TANGO2"/>
</dbReference>
<dbReference type="PANTHER" id="PTHR17985">
    <property type="entry name" value="SER/THR-RICH PROTEIN T10 IN DGCR REGION"/>
    <property type="match status" value="1"/>
</dbReference>
<dbReference type="RefSeq" id="WP_051610086.1">
    <property type="nucleotide sequence ID" value="NZ_BSOR01000016.1"/>
</dbReference>
<dbReference type="EMBL" id="BSOR01000016">
    <property type="protein sequence ID" value="GLR63636.1"/>
    <property type="molecule type" value="Genomic_DNA"/>
</dbReference>
<keyword evidence="2" id="KW-1185">Reference proteome</keyword>
<sequence length="256" mass="29271">MCLLALSWKQDQRYPFLIAANRDEAYQRPTRPACFWPEQPNILGGKDLEAGGSWLLASQQGRWATLTNFRNGKDLAAGKVSRGELVLEALKQPLNELPNWLEENQHQFAGFNLLWGDANQAWYFSNRLAEKPRQLDPGLYLLSNATLNTDWPKTQRLKQAIEAWQATDNSHPRQLFDTLADQTQAADADLPNTQVGLNLERLLSPIFIKGENYGTRTSTLLWLTADNTWHLHERNHSTHTKLGNEEYFNWTTSLPT</sequence>
<reference evidence="2" key="1">
    <citation type="journal article" date="2019" name="Int. J. Syst. Evol. Microbiol.">
        <title>The Global Catalogue of Microorganisms (GCM) 10K type strain sequencing project: providing services to taxonomists for standard genome sequencing and annotation.</title>
        <authorList>
            <consortium name="The Broad Institute Genomics Platform"/>
            <consortium name="The Broad Institute Genome Sequencing Center for Infectious Disease"/>
            <person name="Wu L."/>
            <person name="Ma J."/>
        </authorList>
    </citation>
    <scope>NUCLEOTIDE SEQUENCE [LARGE SCALE GENOMIC DNA]</scope>
    <source>
        <strain evidence="2">NBRC 100033</strain>
    </source>
</reference>
<protein>
    <recommendedName>
        <fullName evidence="3">Transport and Golgi organisation 2</fullName>
    </recommendedName>
</protein>
<gene>
    <name evidence="1" type="ORF">GCM10007878_10710</name>
</gene>
<evidence type="ECO:0008006" key="3">
    <source>
        <dbReference type="Google" id="ProtNLM"/>
    </source>
</evidence>
<accession>A0ABQ5ZTZ6</accession>
<comment type="caution">
    <text evidence="1">The sequence shown here is derived from an EMBL/GenBank/DDBJ whole genome shotgun (WGS) entry which is preliminary data.</text>
</comment>
<proteinExistence type="predicted"/>